<evidence type="ECO:0000313" key="3">
    <source>
        <dbReference type="EMBL" id="CDJ67636.1"/>
    </source>
</evidence>
<evidence type="ECO:0000256" key="2">
    <source>
        <dbReference type="SAM" id="Phobius"/>
    </source>
</evidence>
<dbReference type="RefSeq" id="XP_013436103.1">
    <property type="nucleotide sequence ID" value="XM_013580649.1"/>
</dbReference>
<dbReference type="Pfam" id="PF13347">
    <property type="entry name" value="MFS_2"/>
    <property type="match status" value="1"/>
</dbReference>
<gene>
    <name evidence="3" type="ORF">ENH_00039130</name>
</gene>
<accession>U6MUH1</accession>
<reference evidence="3" key="1">
    <citation type="submission" date="2013-10" db="EMBL/GenBank/DDBJ databases">
        <title>Genomic analysis of the causative agents of coccidiosis in chickens.</title>
        <authorList>
            <person name="Reid A.J."/>
            <person name="Blake D."/>
            <person name="Billington K."/>
            <person name="Browne H."/>
            <person name="Dunn M."/>
            <person name="Hung S."/>
            <person name="Kawahara F."/>
            <person name="Miranda-Saavedra D."/>
            <person name="Mourier T."/>
            <person name="Nagra H."/>
            <person name="Otto T.D."/>
            <person name="Rawlings N."/>
            <person name="Sanchez A."/>
            <person name="Sanders M."/>
            <person name="Subramaniam C."/>
            <person name="Tay Y."/>
            <person name="Dear P."/>
            <person name="Doerig C."/>
            <person name="Gruber A."/>
            <person name="Parkinson J."/>
            <person name="Shirley M."/>
            <person name="Wan K.L."/>
            <person name="Berriman M."/>
            <person name="Tomley F."/>
            <person name="Pain A."/>
        </authorList>
    </citation>
    <scope>NUCLEOTIDE SEQUENCE [LARGE SCALE GENOMIC DNA]</scope>
    <source>
        <strain evidence="3">Houghton</strain>
    </source>
</reference>
<evidence type="ECO:0000313" key="4">
    <source>
        <dbReference type="Proteomes" id="UP000030754"/>
    </source>
</evidence>
<sequence length="213" mass="23084">VWVGFFLGLSALIVKPGDNALFISLSILGGLGMGGYFATPEAMKPDVVDYDEFRTGARHEARFAGVFMFFANICAGIALEIMLLLLDNFGYDGSKQIGEAEPQKVVLLLRVGFGSTLLLLLLLIIPAMVCYPITRQKHADILAAIQKRLEGQHAADPLYGGPPLPPYENVSLFRQVQTSEINESQSSSFLQQVGMEVGSLAGIHGDRTGIRNI</sequence>
<proteinExistence type="inferred from homology"/>
<feature type="non-terminal residue" evidence="3">
    <location>
        <position position="213"/>
    </location>
</feature>
<dbReference type="EMBL" id="HG724663">
    <property type="protein sequence ID" value="CDJ67636.1"/>
    <property type="molecule type" value="Genomic_DNA"/>
</dbReference>
<dbReference type="OrthoDB" id="197206at2759"/>
<keyword evidence="2" id="KW-0472">Membrane</keyword>
<protein>
    <submittedName>
        <fullName evidence="3">Transmembrane domain-containing protein, putative</fullName>
    </submittedName>
</protein>
<dbReference type="InterPro" id="IPR036259">
    <property type="entry name" value="MFS_trans_sf"/>
</dbReference>
<keyword evidence="4" id="KW-1185">Reference proteome</keyword>
<dbReference type="PANTHER" id="PTHR11328:SF24">
    <property type="entry name" value="MAJOR FACILITATOR SUPERFAMILY (MFS) PROFILE DOMAIN-CONTAINING PROTEIN"/>
    <property type="match status" value="1"/>
</dbReference>
<feature type="non-terminal residue" evidence="3">
    <location>
        <position position="1"/>
    </location>
</feature>
<dbReference type="VEuPathDB" id="ToxoDB:ENH_00039130"/>
<organism evidence="3 4">
    <name type="scientific">Eimeria necatrix</name>
    <dbReference type="NCBI Taxonomy" id="51315"/>
    <lineage>
        <taxon>Eukaryota</taxon>
        <taxon>Sar</taxon>
        <taxon>Alveolata</taxon>
        <taxon>Apicomplexa</taxon>
        <taxon>Conoidasida</taxon>
        <taxon>Coccidia</taxon>
        <taxon>Eucoccidiorida</taxon>
        <taxon>Eimeriorina</taxon>
        <taxon>Eimeriidae</taxon>
        <taxon>Eimeria</taxon>
    </lineage>
</organism>
<comment type="similarity">
    <text evidence="1">Belongs to the major facilitator superfamily.</text>
</comment>
<dbReference type="PANTHER" id="PTHR11328">
    <property type="entry name" value="MAJOR FACILITATOR SUPERFAMILY DOMAIN-CONTAINING PROTEIN"/>
    <property type="match status" value="1"/>
</dbReference>
<evidence type="ECO:0000256" key="1">
    <source>
        <dbReference type="ARBA" id="ARBA00008335"/>
    </source>
</evidence>
<reference evidence="3" key="2">
    <citation type="submission" date="2013-10" db="EMBL/GenBank/DDBJ databases">
        <authorList>
            <person name="Aslett M."/>
        </authorList>
    </citation>
    <scope>NUCLEOTIDE SEQUENCE [LARGE SCALE GENOMIC DNA]</scope>
    <source>
        <strain evidence="3">Houghton</strain>
    </source>
</reference>
<feature type="transmembrane region" description="Helical" evidence="2">
    <location>
        <begin position="20"/>
        <end position="38"/>
    </location>
</feature>
<dbReference type="InterPro" id="IPR039672">
    <property type="entry name" value="MFS_2"/>
</dbReference>
<dbReference type="GO" id="GO:0008643">
    <property type="term" value="P:carbohydrate transport"/>
    <property type="evidence" value="ECO:0007669"/>
    <property type="project" value="InterPro"/>
</dbReference>
<dbReference type="GO" id="GO:0005886">
    <property type="term" value="C:plasma membrane"/>
    <property type="evidence" value="ECO:0007669"/>
    <property type="project" value="TreeGrafter"/>
</dbReference>
<name>U6MUH1_9EIME</name>
<dbReference type="GO" id="GO:0015293">
    <property type="term" value="F:symporter activity"/>
    <property type="evidence" value="ECO:0007669"/>
    <property type="project" value="InterPro"/>
</dbReference>
<keyword evidence="2 3" id="KW-0812">Transmembrane</keyword>
<dbReference type="AlphaFoldDB" id="U6MUH1"/>
<keyword evidence="2" id="KW-1133">Transmembrane helix</keyword>
<feature type="transmembrane region" description="Helical" evidence="2">
    <location>
        <begin position="63"/>
        <end position="86"/>
    </location>
</feature>
<dbReference type="GeneID" id="25474073"/>
<feature type="transmembrane region" description="Helical" evidence="2">
    <location>
        <begin position="106"/>
        <end position="131"/>
    </location>
</feature>
<dbReference type="Proteomes" id="UP000030754">
    <property type="component" value="Unassembled WGS sequence"/>
</dbReference>
<dbReference type="SUPFAM" id="SSF103473">
    <property type="entry name" value="MFS general substrate transporter"/>
    <property type="match status" value="1"/>
</dbReference>